<evidence type="ECO:0000256" key="5">
    <source>
        <dbReference type="ARBA" id="ARBA00022801"/>
    </source>
</evidence>
<dbReference type="GO" id="GO:0003676">
    <property type="term" value="F:nucleic acid binding"/>
    <property type="evidence" value="ECO:0007669"/>
    <property type="project" value="InterPro"/>
</dbReference>
<sequence>MAYRVVDALEEETLVEENRIEEEIKVVAWKADAWAKVIHSLFAKRSKCYFGVTRVEYLGHFISVEGVTTDPAKIIVIQQWPLPQSVKQLRGFLGLAGYYRRFKWRHYLLPKKFTIITDHQSLKYILDQRLSTTFQQKWLVKLMEFDFDIEYKQGRENIAFRASACSGHSGRGSTFYRANFAVYWKDMTNDIKKFKNKYDTTASLGLLQPLPVPDHVWQHINMDFIEGLPNSIGKQVIFVVMDRLSKVAHFMALQHPYTTAGVAQCYLDNFFKLHGCPATITSDRDPIFVSQFWKEFMVVQGVQTQLSTTYHPQIDDACAVMNLNNGPNGFHWPNGGIIQLSTTPPMHLPYLPGESKVELIDRSLQKREEILKLAKMKQLANKHGSKREFKMGDLVFVKLHPYKQILLKKSVGNAHTSTNYLATEDEAVHRELEVIIDRTIVKRGNNAITKALVKCKKQLPEDATWEFY</sequence>
<accession>A0AAQ3ME45</accession>
<gene>
    <name evidence="8" type="ORF">V8G54_034886</name>
</gene>
<dbReference type="Pfam" id="PF17917">
    <property type="entry name" value="RT_RNaseH"/>
    <property type="match status" value="1"/>
</dbReference>
<protein>
    <recommendedName>
        <fullName evidence="7">Integrase catalytic domain-containing protein</fullName>
    </recommendedName>
</protein>
<evidence type="ECO:0000256" key="2">
    <source>
        <dbReference type="ARBA" id="ARBA00022695"/>
    </source>
</evidence>
<keyword evidence="4" id="KW-0255">Endonuclease</keyword>
<keyword evidence="5" id="KW-0378">Hydrolase</keyword>
<dbReference type="InterPro" id="IPR043128">
    <property type="entry name" value="Rev_trsase/Diguanyl_cyclase"/>
</dbReference>
<keyword evidence="9" id="KW-1185">Reference proteome</keyword>
<evidence type="ECO:0000256" key="6">
    <source>
        <dbReference type="ARBA" id="ARBA00022918"/>
    </source>
</evidence>
<organism evidence="8 9">
    <name type="scientific">Vigna mungo</name>
    <name type="common">Black gram</name>
    <name type="synonym">Phaseolus mungo</name>
    <dbReference type="NCBI Taxonomy" id="3915"/>
    <lineage>
        <taxon>Eukaryota</taxon>
        <taxon>Viridiplantae</taxon>
        <taxon>Streptophyta</taxon>
        <taxon>Embryophyta</taxon>
        <taxon>Tracheophyta</taxon>
        <taxon>Spermatophyta</taxon>
        <taxon>Magnoliopsida</taxon>
        <taxon>eudicotyledons</taxon>
        <taxon>Gunneridae</taxon>
        <taxon>Pentapetalae</taxon>
        <taxon>rosids</taxon>
        <taxon>fabids</taxon>
        <taxon>Fabales</taxon>
        <taxon>Fabaceae</taxon>
        <taxon>Papilionoideae</taxon>
        <taxon>50 kb inversion clade</taxon>
        <taxon>NPAAA clade</taxon>
        <taxon>indigoferoid/millettioid clade</taxon>
        <taxon>Phaseoleae</taxon>
        <taxon>Vigna</taxon>
    </lineage>
</organism>
<dbReference type="Gene3D" id="3.30.70.270">
    <property type="match status" value="1"/>
</dbReference>
<evidence type="ECO:0000313" key="8">
    <source>
        <dbReference type="EMBL" id="WVY89372.1"/>
    </source>
</evidence>
<dbReference type="EMBL" id="CP144690">
    <property type="protein sequence ID" value="WVY89372.1"/>
    <property type="molecule type" value="Genomic_DNA"/>
</dbReference>
<keyword evidence="6" id="KW-0695">RNA-directed DNA polymerase</keyword>
<evidence type="ECO:0000256" key="1">
    <source>
        <dbReference type="ARBA" id="ARBA00022679"/>
    </source>
</evidence>
<dbReference type="PROSITE" id="PS50994">
    <property type="entry name" value="INTEGRASE"/>
    <property type="match status" value="1"/>
</dbReference>
<dbReference type="AlphaFoldDB" id="A0AAQ3ME45"/>
<dbReference type="InterPro" id="IPR043502">
    <property type="entry name" value="DNA/RNA_pol_sf"/>
</dbReference>
<dbReference type="Gene3D" id="3.30.420.10">
    <property type="entry name" value="Ribonuclease H-like superfamily/Ribonuclease H"/>
    <property type="match status" value="1"/>
</dbReference>
<dbReference type="PANTHER" id="PTHR37984:SF15">
    <property type="entry name" value="INTEGRASE CATALYTIC DOMAIN-CONTAINING PROTEIN"/>
    <property type="match status" value="1"/>
</dbReference>
<evidence type="ECO:0000259" key="7">
    <source>
        <dbReference type="PROSITE" id="PS50994"/>
    </source>
</evidence>
<dbReference type="GO" id="GO:0003964">
    <property type="term" value="F:RNA-directed DNA polymerase activity"/>
    <property type="evidence" value="ECO:0007669"/>
    <property type="project" value="UniProtKB-KW"/>
</dbReference>
<dbReference type="PANTHER" id="PTHR37984">
    <property type="entry name" value="PROTEIN CBG26694"/>
    <property type="match status" value="1"/>
</dbReference>
<dbReference type="InterPro" id="IPR012337">
    <property type="entry name" value="RNaseH-like_sf"/>
</dbReference>
<name>A0AAQ3ME45_VIGMU</name>
<dbReference type="InterPro" id="IPR001584">
    <property type="entry name" value="Integrase_cat-core"/>
</dbReference>
<dbReference type="GO" id="GO:0015074">
    <property type="term" value="P:DNA integration"/>
    <property type="evidence" value="ECO:0007669"/>
    <property type="project" value="InterPro"/>
</dbReference>
<dbReference type="SUPFAM" id="SSF53098">
    <property type="entry name" value="Ribonuclease H-like"/>
    <property type="match status" value="1"/>
</dbReference>
<evidence type="ECO:0000313" key="9">
    <source>
        <dbReference type="Proteomes" id="UP001374535"/>
    </source>
</evidence>
<dbReference type="Proteomes" id="UP001374535">
    <property type="component" value="Chromosome 11"/>
</dbReference>
<dbReference type="SUPFAM" id="SSF56672">
    <property type="entry name" value="DNA/RNA polymerases"/>
    <property type="match status" value="1"/>
</dbReference>
<dbReference type="InterPro" id="IPR050951">
    <property type="entry name" value="Retrovirus_Pol_polyprotein"/>
</dbReference>
<dbReference type="InterPro" id="IPR036397">
    <property type="entry name" value="RNaseH_sf"/>
</dbReference>
<keyword evidence="2" id="KW-0548">Nucleotidyltransferase</keyword>
<evidence type="ECO:0000256" key="3">
    <source>
        <dbReference type="ARBA" id="ARBA00022722"/>
    </source>
</evidence>
<dbReference type="GO" id="GO:0016787">
    <property type="term" value="F:hydrolase activity"/>
    <property type="evidence" value="ECO:0007669"/>
    <property type="project" value="UniProtKB-KW"/>
</dbReference>
<reference evidence="8 9" key="1">
    <citation type="journal article" date="2023" name="Life. Sci Alliance">
        <title>Evolutionary insights into 3D genome organization and epigenetic landscape of Vigna mungo.</title>
        <authorList>
            <person name="Junaid A."/>
            <person name="Singh B."/>
            <person name="Bhatia S."/>
        </authorList>
    </citation>
    <scope>NUCLEOTIDE SEQUENCE [LARGE SCALE GENOMIC DNA]</scope>
    <source>
        <strain evidence="8">Urdbean</strain>
    </source>
</reference>
<evidence type="ECO:0000256" key="4">
    <source>
        <dbReference type="ARBA" id="ARBA00022759"/>
    </source>
</evidence>
<keyword evidence="3" id="KW-0540">Nuclease</keyword>
<dbReference type="InterPro" id="IPR041373">
    <property type="entry name" value="RT_RNaseH"/>
</dbReference>
<dbReference type="GO" id="GO:0004519">
    <property type="term" value="F:endonuclease activity"/>
    <property type="evidence" value="ECO:0007669"/>
    <property type="project" value="UniProtKB-KW"/>
</dbReference>
<feature type="domain" description="Integrase catalytic" evidence="7">
    <location>
        <begin position="207"/>
        <end position="313"/>
    </location>
</feature>
<keyword evidence="1" id="KW-0808">Transferase</keyword>
<proteinExistence type="predicted"/>